<comment type="caution">
    <text evidence="2">The sequence shown here is derived from an EMBL/GenBank/DDBJ whole genome shotgun (WGS) entry which is preliminary data.</text>
</comment>
<accession>A0ABU0HHD2</accession>
<evidence type="ECO:0000313" key="2">
    <source>
        <dbReference type="EMBL" id="MDQ0441726.1"/>
    </source>
</evidence>
<dbReference type="EMBL" id="JAUSVV010000002">
    <property type="protein sequence ID" value="MDQ0441726.1"/>
    <property type="molecule type" value="Genomic_DNA"/>
</dbReference>
<name>A0ABU0HHD2_9HYPH</name>
<evidence type="ECO:0000313" key="3">
    <source>
        <dbReference type="Proteomes" id="UP001236369"/>
    </source>
</evidence>
<organism evidence="2 3">
    <name type="scientific">Methylobacterium persicinum</name>
    <dbReference type="NCBI Taxonomy" id="374426"/>
    <lineage>
        <taxon>Bacteria</taxon>
        <taxon>Pseudomonadati</taxon>
        <taxon>Pseudomonadota</taxon>
        <taxon>Alphaproteobacteria</taxon>
        <taxon>Hyphomicrobiales</taxon>
        <taxon>Methylobacteriaceae</taxon>
        <taxon>Methylobacterium</taxon>
    </lineage>
</organism>
<gene>
    <name evidence="2" type="ORF">QO016_001209</name>
</gene>
<protein>
    <submittedName>
        <fullName evidence="2">Pilus assembly protein Flp/PilA</fullName>
    </submittedName>
</protein>
<keyword evidence="1" id="KW-0472">Membrane</keyword>
<proteinExistence type="predicted"/>
<evidence type="ECO:0000256" key="1">
    <source>
        <dbReference type="SAM" id="Phobius"/>
    </source>
</evidence>
<keyword evidence="3" id="KW-1185">Reference proteome</keyword>
<reference evidence="2 3" key="1">
    <citation type="submission" date="2023-07" db="EMBL/GenBank/DDBJ databases">
        <title>Genomic Encyclopedia of Type Strains, Phase IV (KMG-IV): sequencing the most valuable type-strain genomes for metagenomic binning, comparative biology and taxonomic classification.</title>
        <authorList>
            <person name="Goeker M."/>
        </authorList>
    </citation>
    <scope>NUCLEOTIDE SEQUENCE [LARGE SCALE GENOMIC DNA]</scope>
    <source>
        <strain evidence="2 3">DSM 19562</strain>
    </source>
</reference>
<feature type="transmembrane region" description="Helical" evidence="1">
    <location>
        <begin position="20"/>
        <end position="38"/>
    </location>
</feature>
<dbReference type="Pfam" id="PF04964">
    <property type="entry name" value="Flp_Fap"/>
    <property type="match status" value="1"/>
</dbReference>
<sequence length="54" mass="5664">MKKHLRAFVGDERGATAIEYGMIAALVAAVIIGSLQVIGTSLNAKFSSISTQLN</sequence>
<keyword evidence="1" id="KW-1133">Transmembrane helix</keyword>
<dbReference type="RefSeq" id="WP_238251357.1">
    <property type="nucleotide sequence ID" value="NZ_BPQX01000051.1"/>
</dbReference>
<dbReference type="Proteomes" id="UP001236369">
    <property type="component" value="Unassembled WGS sequence"/>
</dbReference>
<keyword evidence="1" id="KW-0812">Transmembrane</keyword>
<dbReference type="InterPro" id="IPR007047">
    <property type="entry name" value="Flp_Fap"/>
</dbReference>